<organism evidence="2 3">
    <name type="scientific">Aquimarina amphilecti</name>
    <dbReference type="NCBI Taxonomy" id="1038014"/>
    <lineage>
        <taxon>Bacteria</taxon>
        <taxon>Pseudomonadati</taxon>
        <taxon>Bacteroidota</taxon>
        <taxon>Flavobacteriia</taxon>
        <taxon>Flavobacteriales</taxon>
        <taxon>Flavobacteriaceae</taxon>
        <taxon>Aquimarina</taxon>
    </lineage>
</organism>
<accession>A0A1H7QAK5</accession>
<keyword evidence="1" id="KW-0732">Signal</keyword>
<sequence length="162" mass="18370">MKTKLLYLASFMLVLITSCSVEETTDQLSEQEKELKVENLVKLFVEDVVPSSSYSKFINDLQTKSSSGLTEEELNQMEQEFLSTQSEEFLELYYFVVNLNLTEDELREVVIAYFSFTKSNSNASKDSDDDCTNAENGPQTSFLSILGRILCEISNYESTGNN</sequence>
<evidence type="ECO:0000313" key="2">
    <source>
        <dbReference type="EMBL" id="SEL45002.1"/>
    </source>
</evidence>
<evidence type="ECO:0000313" key="3">
    <source>
        <dbReference type="Proteomes" id="UP000198521"/>
    </source>
</evidence>
<reference evidence="2 3" key="1">
    <citation type="submission" date="2016-10" db="EMBL/GenBank/DDBJ databases">
        <authorList>
            <person name="de Groot N.N."/>
        </authorList>
    </citation>
    <scope>NUCLEOTIDE SEQUENCE [LARGE SCALE GENOMIC DNA]</scope>
    <source>
        <strain evidence="2 3">DSM 25232</strain>
    </source>
</reference>
<dbReference type="Proteomes" id="UP000198521">
    <property type="component" value="Unassembled WGS sequence"/>
</dbReference>
<proteinExistence type="predicted"/>
<protein>
    <recommendedName>
        <fullName evidence="4">Lipoprotein</fullName>
    </recommendedName>
</protein>
<feature type="chain" id="PRO_5011599442" description="Lipoprotein" evidence="1">
    <location>
        <begin position="24"/>
        <end position="162"/>
    </location>
</feature>
<feature type="signal peptide" evidence="1">
    <location>
        <begin position="1"/>
        <end position="23"/>
    </location>
</feature>
<dbReference type="OrthoDB" id="1165037at2"/>
<dbReference type="STRING" id="1038014.SAMN04487910_2490"/>
<name>A0A1H7QAK5_AQUAM</name>
<evidence type="ECO:0008006" key="4">
    <source>
        <dbReference type="Google" id="ProtNLM"/>
    </source>
</evidence>
<keyword evidence="3" id="KW-1185">Reference proteome</keyword>
<dbReference type="EMBL" id="FOAB01000004">
    <property type="protein sequence ID" value="SEL45002.1"/>
    <property type="molecule type" value="Genomic_DNA"/>
</dbReference>
<gene>
    <name evidence="2" type="ORF">SAMN04487910_2490</name>
</gene>
<dbReference type="AlphaFoldDB" id="A0A1H7QAK5"/>
<dbReference type="PROSITE" id="PS51257">
    <property type="entry name" value="PROKAR_LIPOPROTEIN"/>
    <property type="match status" value="1"/>
</dbReference>
<evidence type="ECO:0000256" key="1">
    <source>
        <dbReference type="SAM" id="SignalP"/>
    </source>
</evidence>
<dbReference type="RefSeq" id="WP_091408821.1">
    <property type="nucleotide sequence ID" value="NZ_FOAB01000004.1"/>
</dbReference>